<accession>A0ABN7JYT8</accession>
<gene>
    <name evidence="1" type="ORF">RHAB21_00578</name>
</gene>
<proteinExistence type="predicted"/>
<comment type="caution">
    <text evidence="1">The sequence shown here is derived from an EMBL/GenBank/DDBJ whole genome shotgun (WGS) entry which is preliminary data.</text>
</comment>
<keyword evidence="2" id="KW-1185">Reference proteome</keyword>
<evidence type="ECO:0000313" key="2">
    <source>
        <dbReference type="Proteomes" id="UP000601041"/>
    </source>
</evidence>
<dbReference type="EMBL" id="CABFWE030000015">
    <property type="protein sequence ID" value="CAD7054638.1"/>
    <property type="molecule type" value="Genomic_DNA"/>
</dbReference>
<reference evidence="1 2" key="1">
    <citation type="submission" date="2020-11" db="EMBL/GenBank/DDBJ databases">
        <authorList>
            <person name="Lassalle F."/>
        </authorList>
    </citation>
    <scope>NUCLEOTIDE SEQUENCE [LARGE SCALE GENOMIC DNA]</scope>
    <source>
        <strain evidence="1 2">AB21</strain>
    </source>
</reference>
<name>A0ABN7JYT8_9HYPH</name>
<organism evidence="1 2">
    <name type="scientific">Pseudorhizobium halotolerans</name>
    <dbReference type="NCBI Taxonomy" id="1233081"/>
    <lineage>
        <taxon>Bacteria</taxon>
        <taxon>Pseudomonadati</taxon>
        <taxon>Pseudomonadota</taxon>
        <taxon>Alphaproteobacteria</taxon>
        <taxon>Hyphomicrobiales</taxon>
        <taxon>Rhizobiaceae</taxon>
        <taxon>Rhizobium/Agrobacterium group</taxon>
        <taxon>Pseudorhizobium</taxon>
    </lineage>
</organism>
<sequence>MADMRNNLTGVASLQPFWPGCRGIGMRSTAGLAVLLAGIEPAIVSASGFEGEWCDVRGEERLLIDEHGLGFNEHTICEWTQMRPTADTFDTTALCANVYSDGKGGWVHMDETTVRLQADRSAPGVITVTVAGKQSVDFARCDR</sequence>
<protein>
    <submittedName>
        <fullName evidence="1">Uncharacterized protein</fullName>
    </submittedName>
</protein>
<evidence type="ECO:0000313" key="1">
    <source>
        <dbReference type="EMBL" id="CAD7054638.1"/>
    </source>
</evidence>
<dbReference type="Proteomes" id="UP000601041">
    <property type="component" value="Unassembled WGS sequence"/>
</dbReference>
<dbReference type="RefSeq" id="WP_142589748.1">
    <property type="nucleotide sequence ID" value="NZ_CABFWE030000015.1"/>
</dbReference>